<evidence type="ECO:0000313" key="2">
    <source>
        <dbReference type="EMBL" id="UGO49409.1"/>
    </source>
</evidence>
<dbReference type="EMBL" id="OK499978">
    <property type="protein sequence ID" value="UGO49409.1"/>
    <property type="molecule type" value="Genomic_DNA"/>
</dbReference>
<feature type="domain" description="CapR homology" evidence="1">
    <location>
        <begin position="10"/>
        <end position="67"/>
    </location>
</feature>
<gene>
    <name evidence="2" type="ORF">JUSTAPHAGE_72</name>
</gene>
<proteinExistence type="predicted"/>
<feature type="domain" description="CapR homology" evidence="1">
    <location>
        <begin position="147"/>
        <end position="204"/>
    </location>
</feature>
<accession>A0AAE9CCM2</accession>
<evidence type="ECO:0000313" key="3">
    <source>
        <dbReference type="Proteomes" id="UP000828100"/>
    </source>
</evidence>
<organism evidence="2 3">
    <name type="scientific">Klebsiella phage vB_KpnM_JustaPhage</name>
    <dbReference type="NCBI Taxonomy" id="2894801"/>
    <lineage>
        <taxon>Viruses</taxon>
        <taxon>Duplodnaviria</taxon>
        <taxon>Heunggongvirae</taxon>
        <taxon>Uroviricota</taxon>
        <taxon>Caudoviricetes</taxon>
        <taxon>Jameshumphriesvirinae</taxon>
        <taxon>Sircambvirus</taxon>
        <taxon>Sircambvirus justaphage</taxon>
    </lineage>
</organism>
<protein>
    <submittedName>
        <fullName evidence="2">Oxidoreductase</fullName>
    </submittedName>
</protein>
<dbReference type="Proteomes" id="UP000828100">
    <property type="component" value="Segment"/>
</dbReference>
<keyword evidence="3" id="KW-1185">Reference proteome</keyword>
<dbReference type="Pfam" id="PF13455">
    <property type="entry name" value="MUG113"/>
    <property type="match status" value="1"/>
</dbReference>
<reference evidence="2 3" key="1">
    <citation type="submission" date="2021-10" db="EMBL/GenBank/DDBJ databases">
        <authorList>
            <person name="Findley J."/>
            <person name="Arens D."/>
            <person name="Edvalson L."/>
            <person name="Sharman N."/>
            <person name="Grose J.H."/>
        </authorList>
    </citation>
    <scope>NUCLEOTIDE SEQUENCE [LARGE SCALE GENOMIC DNA]</scope>
</reference>
<dbReference type="Pfam" id="PF21817">
    <property type="entry name" value="CapR"/>
    <property type="match status" value="2"/>
</dbReference>
<name>A0AAE9CCM2_9CAUD</name>
<evidence type="ECO:0000259" key="1">
    <source>
        <dbReference type="Pfam" id="PF21817"/>
    </source>
</evidence>
<sequence>MGRKYTAQERESQISQLCEGTIYSFAGWVDEYRNWTSKFVCLCEQHGEWTPSVNAFVDKRSRCPQCAQKRIADARTISDTKIAERIISQCDSIGYKFVGFNKIGKGVRQIVSIICDNHHLYTTTPHNFETSKCPICAKNQTISQFERESQIKNLCVNNDYEFIGWCEDYVNQYSKFEISCPQHGKWVTRCADFVNKGTRCPGCAKTGFDQTKPATLYAIRSDCGQYVKIGITNNFKQRFQKLKRVTPFDVSVIERIECDGQTARQFEKMFHDKFESAGFTGFDGATEWLQWSTELQYWLRLLK</sequence>
<dbReference type="InterPro" id="IPR048793">
    <property type="entry name" value="CapR_dom"/>
</dbReference>